<dbReference type="AlphaFoldDB" id="A0A0C2WDD1"/>
<accession>A0A0C2WDD1</accession>
<evidence type="ECO:0000313" key="4">
    <source>
        <dbReference type="EMBL" id="KIL59367.1"/>
    </source>
</evidence>
<dbReference type="Proteomes" id="UP000054549">
    <property type="component" value="Unassembled WGS sequence"/>
</dbReference>
<dbReference type="InterPro" id="IPR045134">
    <property type="entry name" value="UHRF1/2-like"/>
</dbReference>
<dbReference type="InParanoid" id="A0A0C2WDD1"/>
<dbReference type="PROSITE" id="PS51015">
    <property type="entry name" value="YDG"/>
    <property type="match status" value="1"/>
</dbReference>
<dbReference type="HOGENOM" id="CLU_090083_2_0_1"/>
<dbReference type="GO" id="GO:0005634">
    <property type="term" value="C:nucleus"/>
    <property type="evidence" value="ECO:0007669"/>
    <property type="project" value="UniProtKB-SubCell"/>
</dbReference>
<dbReference type="SUPFAM" id="SSF88697">
    <property type="entry name" value="PUA domain-like"/>
    <property type="match status" value="1"/>
</dbReference>
<dbReference type="OrthoDB" id="2270193at2759"/>
<dbReference type="Gene3D" id="2.30.280.10">
    <property type="entry name" value="SRA-YDG"/>
    <property type="match status" value="1"/>
</dbReference>
<evidence type="ECO:0000256" key="2">
    <source>
        <dbReference type="PROSITE-ProRule" id="PRU00358"/>
    </source>
</evidence>
<reference evidence="4 5" key="1">
    <citation type="submission" date="2014-04" db="EMBL/GenBank/DDBJ databases">
        <title>Evolutionary Origins and Diversification of the Mycorrhizal Mutualists.</title>
        <authorList>
            <consortium name="DOE Joint Genome Institute"/>
            <consortium name="Mycorrhizal Genomics Consortium"/>
            <person name="Kohler A."/>
            <person name="Kuo A."/>
            <person name="Nagy L.G."/>
            <person name="Floudas D."/>
            <person name="Copeland A."/>
            <person name="Barry K.W."/>
            <person name="Cichocki N."/>
            <person name="Veneault-Fourrey C."/>
            <person name="LaButti K."/>
            <person name="Lindquist E.A."/>
            <person name="Lipzen A."/>
            <person name="Lundell T."/>
            <person name="Morin E."/>
            <person name="Murat C."/>
            <person name="Riley R."/>
            <person name="Ohm R."/>
            <person name="Sun H."/>
            <person name="Tunlid A."/>
            <person name="Henrissat B."/>
            <person name="Grigoriev I.V."/>
            <person name="Hibbett D.S."/>
            <person name="Martin F."/>
        </authorList>
    </citation>
    <scope>NUCLEOTIDE SEQUENCE [LARGE SCALE GENOMIC DNA]</scope>
    <source>
        <strain evidence="4 5">Koide BX008</strain>
    </source>
</reference>
<dbReference type="EMBL" id="KN818317">
    <property type="protein sequence ID" value="KIL59367.1"/>
    <property type="molecule type" value="Genomic_DNA"/>
</dbReference>
<name>A0A0C2WDD1_AMAMK</name>
<organism evidence="4 5">
    <name type="scientific">Amanita muscaria (strain Koide BX008)</name>
    <dbReference type="NCBI Taxonomy" id="946122"/>
    <lineage>
        <taxon>Eukaryota</taxon>
        <taxon>Fungi</taxon>
        <taxon>Dikarya</taxon>
        <taxon>Basidiomycota</taxon>
        <taxon>Agaricomycotina</taxon>
        <taxon>Agaricomycetes</taxon>
        <taxon>Agaricomycetidae</taxon>
        <taxon>Agaricales</taxon>
        <taxon>Pluteineae</taxon>
        <taxon>Amanitaceae</taxon>
        <taxon>Amanita</taxon>
    </lineage>
</organism>
<evidence type="ECO:0000259" key="3">
    <source>
        <dbReference type="PROSITE" id="PS51015"/>
    </source>
</evidence>
<evidence type="ECO:0000256" key="1">
    <source>
        <dbReference type="ARBA" id="ARBA00023242"/>
    </source>
</evidence>
<dbReference type="GO" id="GO:0044027">
    <property type="term" value="P:negative regulation of gene expression via chromosomal CpG island methylation"/>
    <property type="evidence" value="ECO:0007669"/>
    <property type="project" value="TreeGrafter"/>
</dbReference>
<dbReference type="InterPro" id="IPR015947">
    <property type="entry name" value="PUA-like_sf"/>
</dbReference>
<dbReference type="InterPro" id="IPR003105">
    <property type="entry name" value="SRA_YDG"/>
</dbReference>
<dbReference type="STRING" id="946122.A0A0C2WDD1"/>
<protein>
    <recommendedName>
        <fullName evidence="3">YDG domain-containing protein</fullName>
    </recommendedName>
</protein>
<comment type="subcellular location">
    <subcellularLocation>
        <location evidence="2">Nucleus</location>
    </subcellularLocation>
</comment>
<keyword evidence="1 2" id="KW-0539">Nucleus</keyword>
<keyword evidence="5" id="KW-1185">Reference proteome</keyword>
<dbReference type="PANTHER" id="PTHR14140">
    <property type="entry name" value="E3 UBIQUITIN-PROTEIN LIGASE UHRF-RELATED"/>
    <property type="match status" value="1"/>
</dbReference>
<sequence length="192" mass="21552">MGRFEDLRKRIMGNKDLYPQDLQDESDKRFGEIPGIPVFSTWDNREEMRKAKMHVVTTAGIAGSQDGAYSIVLSGGYVDDSDDGDFISYTGAGGTEGRDDSFGGDRSHRIDQTFSHPHNRALKKSAEMGKPVRVIRGAALKSKYAPSFGYRYDGLYNVIRTYETKGKEGHIVCKFELKRQEGQPPLPIRRVL</sequence>
<dbReference type="PANTHER" id="PTHR14140:SF27">
    <property type="entry name" value="OS04G0289800 PROTEIN"/>
    <property type="match status" value="1"/>
</dbReference>
<dbReference type="GO" id="GO:0016567">
    <property type="term" value="P:protein ubiquitination"/>
    <property type="evidence" value="ECO:0007669"/>
    <property type="project" value="TreeGrafter"/>
</dbReference>
<gene>
    <name evidence="4" type="ORF">M378DRAFT_131614</name>
</gene>
<dbReference type="InterPro" id="IPR036987">
    <property type="entry name" value="SRA-YDG_sf"/>
</dbReference>
<evidence type="ECO:0000313" key="5">
    <source>
        <dbReference type="Proteomes" id="UP000054549"/>
    </source>
</evidence>
<proteinExistence type="predicted"/>
<feature type="domain" description="YDG" evidence="3">
    <location>
        <begin position="31"/>
        <end position="179"/>
    </location>
</feature>
<dbReference type="GO" id="GO:0061630">
    <property type="term" value="F:ubiquitin protein ligase activity"/>
    <property type="evidence" value="ECO:0007669"/>
    <property type="project" value="TreeGrafter"/>
</dbReference>
<dbReference type="SMART" id="SM00466">
    <property type="entry name" value="SRA"/>
    <property type="match status" value="1"/>
</dbReference>
<dbReference type="Pfam" id="PF02182">
    <property type="entry name" value="SAD_SRA"/>
    <property type="match status" value="1"/>
</dbReference>